<organism evidence="1 2">
    <name type="scientific">Kurthia sibirica</name>
    <dbReference type="NCBI Taxonomy" id="202750"/>
    <lineage>
        <taxon>Bacteria</taxon>
        <taxon>Bacillati</taxon>
        <taxon>Bacillota</taxon>
        <taxon>Bacilli</taxon>
        <taxon>Bacillales</taxon>
        <taxon>Caryophanaceae</taxon>
        <taxon>Kurthia</taxon>
    </lineage>
</organism>
<dbReference type="AlphaFoldDB" id="A0A2U3AGW8"/>
<accession>A0A2U3AGW8</accession>
<proteinExistence type="predicted"/>
<sequence>MMNYPYHPTLQALLNDFATPNIEELEPHILNEPLDICIIDELPFSTNYAESDIALYNGYEFPLNDSTSVYFMRNDKDQTDAYIRVKGRDKLILSDITAMELTQLLKHTLSSPRRMMKSELERNEAKLIVRELFAPNY</sequence>
<gene>
    <name evidence="1" type="ORF">DEX24_15740</name>
</gene>
<dbReference type="EMBL" id="QFVR01000031">
    <property type="protein sequence ID" value="PWI23744.1"/>
    <property type="molecule type" value="Genomic_DNA"/>
</dbReference>
<dbReference type="Proteomes" id="UP000245938">
    <property type="component" value="Unassembled WGS sequence"/>
</dbReference>
<keyword evidence="2" id="KW-1185">Reference proteome</keyword>
<comment type="caution">
    <text evidence="1">The sequence shown here is derived from an EMBL/GenBank/DDBJ whole genome shotgun (WGS) entry which is preliminary data.</text>
</comment>
<protein>
    <submittedName>
        <fullName evidence="1">Uncharacterized protein</fullName>
    </submittedName>
</protein>
<reference evidence="1 2" key="1">
    <citation type="submission" date="2018-05" db="EMBL/GenBank/DDBJ databases">
        <title>Kurthia sibirica genome sequence.</title>
        <authorList>
            <person name="Maclea K.S."/>
            <person name="Goen A.E."/>
        </authorList>
    </citation>
    <scope>NUCLEOTIDE SEQUENCE [LARGE SCALE GENOMIC DNA]</scope>
    <source>
        <strain evidence="1 2">ATCC 49154</strain>
    </source>
</reference>
<dbReference type="RefSeq" id="WP_109307347.1">
    <property type="nucleotide sequence ID" value="NZ_BJUF01000079.1"/>
</dbReference>
<evidence type="ECO:0000313" key="2">
    <source>
        <dbReference type="Proteomes" id="UP000245938"/>
    </source>
</evidence>
<evidence type="ECO:0000313" key="1">
    <source>
        <dbReference type="EMBL" id="PWI23744.1"/>
    </source>
</evidence>
<name>A0A2U3AGW8_9BACL</name>